<dbReference type="EMBL" id="AZHC01000022">
    <property type="protein sequence ID" value="OAA39397.1"/>
    <property type="molecule type" value="Genomic_DNA"/>
</dbReference>
<proteinExistence type="predicted"/>
<reference evidence="1 2" key="1">
    <citation type="journal article" date="2016" name="Genome Biol. Evol.">
        <title>Divergent and convergent evolution of fungal pathogenicity.</title>
        <authorList>
            <person name="Shang Y."/>
            <person name="Xiao G."/>
            <person name="Zheng P."/>
            <person name="Cen K."/>
            <person name="Zhan S."/>
            <person name="Wang C."/>
        </authorList>
    </citation>
    <scope>NUCLEOTIDE SEQUENCE [LARGE SCALE GENOMIC DNA]</scope>
    <source>
        <strain evidence="1 2">RCEF 4871</strain>
    </source>
</reference>
<keyword evidence="2" id="KW-1185">Reference proteome</keyword>
<accession>A0A167AWI3</accession>
<dbReference type="Proteomes" id="UP000243498">
    <property type="component" value="Unassembled WGS sequence"/>
</dbReference>
<organism evidence="1 2">
    <name type="scientific">Metarhizium rileyi (strain RCEF 4871)</name>
    <name type="common">Nomuraea rileyi</name>
    <dbReference type="NCBI Taxonomy" id="1649241"/>
    <lineage>
        <taxon>Eukaryota</taxon>
        <taxon>Fungi</taxon>
        <taxon>Dikarya</taxon>
        <taxon>Ascomycota</taxon>
        <taxon>Pezizomycotina</taxon>
        <taxon>Sordariomycetes</taxon>
        <taxon>Hypocreomycetidae</taxon>
        <taxon>Hypocreales</taxon>
        <taxon>Clavicipitaceae</taxon>
        <taxon>Metarhizium</taxon>
    </lineage>
</organism>
<comment type="caution">
    <text evidence="1">The sequence shown here is derived from an EMBL/GenBank/DDBJ whole genome shotgun (WGS) entry which is preliminary data.</text>
</comment>
<sequence length="91" mass="10272">MPRQQAGPNDQAGRQVTVELAPAQPMTSDARLRGGEHRPLDEWLVRTEAPPASDGISTRECLRTWTVARESKLLRRARVADWAFLSETYKL</sequence>
<name>A0A167AWI3_METRR</name>
<protein>
    <submittedName>
        <fullName evidence="1">Uncharacterized protein</fullName>
    </submittedName>
</protein>
<evidence type="ECO:0000313" key="1">
    <source>
        <dbReference type="EMBL" id="OAA39397.1"/>
    </source>
</evidence>
<gene>
    <name evidence="1" type="ORF">NOR_06235</name>
</gene>
<evidence type="ECO:0000313" key="2">
    <source>
        <dbReference type="Proteomes" id="UP000243498"/>
    </source>
</evidence>
<dbReference type="AlphaFoldDB" id="A0A167AWI3"/>